<dbReference type="RefSeq" id="WP_176067300.1">
    <property type="nucleotide sequence ID" value="NZ_JABWMJ010000002.1"/>
</dbReference>
<dbReference type="AlphaFoldDB" id="A0A7Y6NLL1"/>
<accession>A0A7Y6NLL1</accession>
<evidence type="ECO:0000313" key="3">
    <source>
        <dbReference type="Proteomes" id="UP000529637"/>
    </source>
</evidence>
<dbReference type="GO" id="GO:0005737">
    <property type="term" value="C:cytoplasm"/>
    <property type="evidence" value="ECO:0007669"/>
    <property type="project" value="TreeGrafter"/>
</dbReference>
<feature type="domain" description="NAD-dependent epimerase/dehydratase" evidence="1">
    <location>
        <begin position="18"/>
        <end position="225"/>
    </location>
</feature>
<protein>
    <submittedName>
        <fullName evidence="2">NAD(P)H-binding protein</fullName>
    </submittedName>
</protein>
<proteinExistence type="predicted"/>
<dbReference type="EMBL" id="JABWMJ010000002">
    <property type="protein sequence ID" value="NUZ05446.1"/>
    <property type="molecule type" value="Genomic_DNA"/>
</dbReference>
<name>A0A7Y6NLL1_9BURK</name>
<dbReference type="Proteomes" id="UP000529637">
    <property type="component" value="Unassembled WGS sequence"/>
</dbReference>
<dbReference type="Gene3D" id="3.40.50.720">
    <property type="entry name" value="NAD(P)-binding Rossmann-like Domain"/>
    <property type="match status" value="1"/>
</dbReference>
<dbReference type="PANTHER" id="PTHR48079">
    <property type="entry name" value="PROTEIN YEEZ"/>
    <property type="match status" value="1"/>
</dbReference>
<sequence>MPMSPAGVSRFRRPVLLIVGCGDVGLRVARRLAGRWRVLALTTQRERVGELRAAGVVPLVGDLDVPATLGRLGGVAYAVLHLAPPPGVGATDPRSAALIAALARGGRVRRAVVVSTSGVYGDCAGARVDETRALRPTTTRARRRVDAERRWRHWGRAGGVAVTLLRVPGIYGPGRGEHPGLRGAKGQPVLRPEDDVYTNHVHADDLARACIAALHRGLPQRAVNVSDDSALRMADYFDRAADIAGQPRPERVSRAEAASRLGAASMSFLGESRRLVNTRLKRELRVRLRWPTVEEGLRDPGWGLATVRAPLADAAHAAPARPRAHLPVAVAETPGVASA</sequence>
<evidence type="ECO:0000259" key="1">
    <source>
        <dbReference type="Pfam" id="PF01370"/>
    </source>
</evidence>
<dbReference type="SUPFAM" id="SSF51735">
    <property type="entry name" value="NAD(P)-binding Rossmann-fold domains"/>
    <property type="match status" value="1"/>
</dbReference>
<dbReference type="InterPro" id="IPR036291">
    <property type="entry name" value="NAD(P)-bd_dom_sf"/>
</dbReference>
<gene>
    <name evidence="2" type="ORF">HQN59_06685</name>
</gene>
<evidence type="ECO:0000313" key="2">
    <source>
        <dbReference type="EMBL" id="NUZ05446.1"/>
    </source>
</evidence>
<dbReference type="InterPro" id="IPR051783">
    <property type="entry name" value="NAD(P)-dependent_oxidoreduct"/>
</dbReference>
<organism evidence="2 3">
    <name type="scientific">Piscinibacter koreensis</name>
    <dbReference type="NCBI Taxonomy" id="2742824"/>
    <lineage>
        <taxon>Bacteria</taxon>
        <taxon>Pseudomonadati</taxon>
        <taxon>Pseudomonadota</taxon>
        <taxon>Betaproteobacteria</taxon>
        <taxon>Burkholderiales</taxon>
        <taxon>Sphaerotilaceae</taxon>
        <taxon>Piscinibacter</taxon>
    </lineage>
</organism>
<dbReference type="PANTHER" id="PTHR48079:SF6">
    <property type="entry name" value="NAD(P)-BINDING DOMAIN-CONTAINING PROTEIN-RELATED"/>
    <property type="match status" value="1"/>
</dbReference>
<comment type="caution">
    <text evidence="2">The sequence shown here is derived from an EMBL/GenBank/DDBJ whole genome shotgun (WGS) entry which is preliminary data.</text>
</comment>
<keyword evidence="3" id="KW-1185">Reference proteome</keyword>
<dbReference type="GO" id="GO:0004029">
    <property type="term" value="F:aldehyde dehydrogenase (NAD+) activity"/>
    <property type="evidence" value="ECO:0007669"/>
    <property type="project" value="TreeGrafter"/>
</dbReference>
<reference evidence="2 3" key="1">
    <citation type="submission" date="2020-06" db="EMBL/GenBank/DDBJ databases">
        <title>Schlegella sp. ID0723 isolated from air conditioner.</title>
        <authorList>
            <person name="Kim D.Y."/>
            <person name="Kim D.-U."/>
        </authorList>
    </citation>
    <scope>NUCLEOTIDE SEQUENCE [LARGE SCALE GENOMIC DNA]</scope>
    <source>
        <strain evidence="2 3">ID0723</strain>
    </source>
</reference>
<dbReference type="InterPro" id="IPR001509">
    <property type="entry name" value="Epimerase_deHydtase"/>
</dbReference>
<dbReference type="Pfam" id="PF01370">
    <property type="entry name" value="Epimerase"/>
    <property type="match status" value="1"/>
</dbReference>